<keyword evidence="3" id="KW-1185">Reference proteome</keyword>
<sequence>MAWGTDSSADPAPPSPASRSAYSIIESHPSCKSPPRSPAIRDPARRPTGWTAGLPTRQPRQPKEAVVDESLVLDNLADAADVGGAGGAVGVDDAEPEIGLQQCVHHDSVAELEDLQREDGAGEEDEWEGEQGELDGVVGLGGGGVAVVLLRGGGGGAAEGGRVVPPVVAAAEGSGGRRRIVEFYMKIQHSFFLLGAKSS</sequence>
<dbReference type="EMBL" id="JAVXUO010002582">
    <property type="protein sequence ID" value="KAK2971496.1"/>
    <property type="molecule type" value="Genomic_DNA"/>
</dbReference>
<name>A0AA88QVP1_9ASTE</name>
<protein>
    <submittedName>
        <fullName evidence="2">Uncharacterized protein</fullName>
    </submittedName>
</protein>
<dbReference type="Proteomes" id="UP001187471">
    <property type="component" value="Unassembled WGS sequence"/>
</dbReference>
<evidence type="ECO:0000256" key="1">
    <source>
        <dbReference type="SAM" id="MobiDB-lite"/>
    </source>
</evidence>
<organism evidence="2 3">
    <name type="scientific">Escallonia rubra</name>
    <dbReference type="NCBI Taxonomy" id="112253"/>
    <lineage>
        <taxon>Eukaryota</taxon>
        <taxon>Viridiplantae</taxon>
        <taxon>Streptophyta</taxon>
        <taxon>Embryophyta</taxon>
        <taxon>Tracheophyta</taxon>
        <taxon>Spermatophyta</taxon>
        <taxon>Magnoliopsida</taxon>
        <taxon>eudicotyledons</taxon>
        <taxon>Gunneridae</taxon>
        <taxon>Pentapetalae</taxon>
        <taxon>asterids</taxon>
        <taxon>campanulids</taxon>
        <taxon>Escalloniales</taxon>
        <taxon>Escalloniaceae</taxon>
        <taxon>Escallonia</taxon>
    </lineage>
</organism>
<proteinExistence type="predicted"/>
<accession>A0AA88QVP1</accession>
<reference evidence="2" key="1">
    <citation type="submission" date="2022-12" db="EMBL/GenBank/DDBJ databases">
        <title>Draft genome assemblies for two species of Escallonia (Escalloniales).</title>
        <authorList>
            <person name="Chanderbali A."/>
            <person name="Dervinis C."/>
            <person name="Anghel I."/>
            <person name="Soltis D."/>
            <person name="Soltis P."/>
            <person name="Zapata F."/>
        </authorList>
    </citation>
    <scope>NUCLEOTIDE SEQUENCE</scope>
    <source>
        <strain evidence="2">UCBG92.1500</strain>
        <tissue evidence="2">Leaf</tissue>
    </source>
</reference>
<gene>
    <name evidence="2" type="ORF">RJ640_020902</name>
</gene>
<evidence type="ECO:0000313" key="2">
    <source>
        <dbReference type="EMBL" id="KAK2971496.1"/>
    </source>
</evidence>
<feature type="region of interest" description="Disordered" evidence="1">
    <location>
        <begin position="1"/>
        <end position="65"/>
    </location>
</feature>
<evidence type="ECO:0000313" key="3">
    <source>
        <dbReference type="Proteomes" id="UP001187471"/>
    </source>
</evidence>
<dbReference type="AlphaFoldDB" id="A0AA88QVP1"/>
<comment type="caution">
    <text evidence="2">The sequence shown here is derived from an EMBL/GenBank/DDBJ whole genome shotgun (WGS) entry which is preliminary data.</text>
</comment>